<keyword evidence="2" id="KW-1185">Reference proteome</keyword>
<dbReference type="OrthoDB" id="3011417at2759"/>
<organism evidence="1 2">
    <name type="scientific">Gymnopilus junonius</name>
    <name type="common">Spectacular rustgill mushroom</name>
    <name type="synonym">Gymnopilus spectabilis subsp. junonius</name>
    <dbReference type="NCBI Taxonomy" id="109634"/>
    <lineage>
        <taxon>Eukaryota</taxon>
        <taxon>Fungi</taxon>
        <taxon>Dikarya</taxon>
        <taxon>Basidiomycota</taxon>
        <taxon>Agaricomycotina</taxon>
        <taxon>Agaricomycetes</taxon>
        <taxon>Agaricomycetidae</taxon>
        <taxon>Agaricales</taxon>
        <taxon>Agaricineae</taxon>
        <taxon>Hymenogastraceae</taxon>
        <taxon>Gymnopilus</taxon>
    </lineage>
</organism>
<proteinExistence type="predicted"/>
<comment type="caution">
    <text evidence="1">The sequence shown here is derived from an EMBL/GenBank/DDBJ whole genome shotgun (WGS) entry which is preliminary data.</text>
</comment>
<reference evidence="1" key="1">
    <citation type="submission" date="2020-11" db="EMBL/GenBank/DDBJ databases">
        <authorList>
            <consortium name="DOE Joint Genome Institute"/>
            <person name="Ahrendt S."/>
            <person name="Riley R."/>
            <person name="Andreopoulos W."/>
            <person name="LaButti K."/>
            <person name="Pangilinan J."/>
            <person name="Ruiz-duenas F.J."/>
            <person name="Barrasa J.M."/>
            <person name="Sanchez-Garcia M."/>
            <person name="Camarero S."/>
            <person name="Miyauchi S."/>
            <person name="Serrano A."/>
            <person name="Linde D."/>
            <person name="Babiker R."/>
            <person name="Drula E."/>
            <person name="Ayuso-Fernandez I."/>
            <person name="Pacheco R."/>
            <person name="Padilla G."/>
            <person name="Ferreira P."/>
            <person name="Barriuso J."/>
            <person name="Kellner H."/>
            <person name="Castanera R."/>
            <person name="Alfaro M."/>
            <person name="Ramirez L."/>
            <person name="Pisabarro A.G."/>
            <person name="Kuo A."/>
            <person name="Tritt A."/>
            <person name="Lipzen A."/>
            <person name="He G."/>
            <person name="Yan M."/>
            <person name="Ng V."/>
            <person name="Cullen D."/>
            <person name="Martin F."/>
            <person name="Rosso M.-N."/>
            <person name="Henrissat B."/>
            <person name="Hibbett D."/>
            <person name="Martinez A.T."/>
            <person name="Grigoriev I.V."/>
        </authorList>
    </citation>
    <scope>NUCLEOTIDE SEQUENCE</scope>
    <source>
        <strain evidence="1">AH 44721</strain>
    </source>
</reference>
<dbReference type="EMBL" id="JADNYJ010000138">
    <property type="protein sequence ID" value="KAF8880689.1"/>
    <property type="molecule type" value="Genomic_DNA"/>
</dbReference>
<name>A0A9P5NBQ8_GYMJU</name>
<dbReference type="Proteomes" id="UP000724874">
    <property type="component" value="Unassembled WGS sequence"/>
</dbReference>
<evidence type="ECO:0000313" key="1">
    <source>
        <dbReference type="EMBL" id="KAF8880689.1"/>
    </source>
</evidence>
<evidence type="ECO:0000313" key="2">
    <source>
        <dbReference type="Proteomes" id="UP000724874"/>
    </source>
</evidence>
<sequence>MEFVEDNKTGLKTLWHCKMIWTRLFAYVNLGYLMEHKGDDAVKKPLYHLSECPNAPRDPPPSYENGYRQMHAVEAYQSNLTQPPVCNIEGIQDAVNHQIFDVINAALQMRYFNKADTLSLNDFYVDSDNRPVPVENIKPRIFYPAWLRSCRQHHITKKIGTAGFTDMVLFASPGRLNTEDPKATRVALHEGKPSWVYVTEHYQDILQGDDDIVDRTGKFKTQVKTHYGNLLLKQLWGQCASLGPNAGFTTNGNVVMLYFRVVPRENMNGQTQGATKDTKPSSIPDSGFVLSPLMQWSDPRLRACLFALSCMTLDEKDWSTRQSKDDYGAQVADPVSLRDLLCPEAECTQIVRPEA</sequence>
<protein>
    <submittedName>
        <fullName evidence="1">Uncharacterized protein</fullName>
    </submittedName>
</protein>
<gene>
    <name evidence="1" type="ORF">CPB84DRAFT_1751349</name>
</gene>
<dbReference type="AlphaFoldDB" id="A0A9P5NBQ8"/>
<accession>A0A9P5NBQ8</accession>